<evidence type="ECO:0000256" key="4">
    <source>
        <dbReference type="ARBA" id="ARBA00022723"/>
    </source>
</evidence>
<dbReference type="InterPro" id="IPR013083">
    <property type="entry name" value="Znf_RING/FYVE/PHD"/>
</dbReference>
<feature type="region of interest" description="Disordered" evidence="10">
    <location>
        <begin position="141"/>
        <end position="234"/>
    </location>
</feature>
<evidence type="ECO:0000256" key="2">
    <source>
        <dbReference type="ARBA" id="ARBA00005561"/>
    </source>
</evidence>
<keyword evidence="8 11" id="KW-0472">Membrane</keyword>
<dbReference type="Gene3D" id="3.30.40.10">
    <property type="entry name" value="Zinc/RING finger domain, C3HC4 (zinc finger)"/>
    <property type="match status" value="1"/>
</dbReference>
<dbReference type="Proteomes" id="UP000005408">
    <property type="component" value="Unassembled WGS sequence"/>
</dbReference>
<evidence type="ECO:0000256" key="1">
    <source>
        <dbReference type="ARBA" id="ARBA00004167"/>
    </source>
</evidence>
<dbReference type="CDD" id="cd16487">
    <property type="entry name" value="mRING-H2-C3DHC3_ZFPL1"/>
    <property type="match status" value="1"/>
</dbReference>
<comment type="subcellular location">
    <subcellularLocation>
        <location evidence="1">Membrane</location>
        <topology evidence="1">Single-pass membrane protein</topology>
    </subcellularLocation>
</comment>
<dbReference type="InterPro" id="IPR039043">
    <property type="entry name" value="ZFPL1"/>
</dbReference>
<sequence>MGLCKCPKKKVTNLFCFEHRVNVCENCLVANHAKCVIKSYLQWLQDSDYNPNCRLCNNVLSDEQYGDCVRLTCYDIFHWPCLNHYAQQFPANTAPAGYTCPTCNAGIFPPQNMVSPVADKLKTLLSTVNWARAGLGLPLIDEPQEPLLPPPQTQLPTSQSSEGSQIKSEAVLPTHSTPQKSQIVQNHGTLPNSSGFSNTPAASPYPLGASPNPQSGTPYSPMSTPNYNRPSAHVPPNQHSVISVDEGTSVRGQDKLAFGDPRKLFDSTKEDTSSIFNTSLDHDENKYRRRSAMEWLTKWLKSREGKHGKKDPMSIRKKFLVVLVIGIIGFLTIIVIFSKLGRSGIDEDPFLGNPQVRVMDEIMD</sequence>
<evidence type="ECO:0000256" key="8">
    <source>
        <dbReference type="ARBA" id="ARBA00023136"/>
    </source>
</evidence>
<evidence type="ECO:0000259" key="12">
    <source>
        <dbReference type="PROSITE" id="PS50089"/>
    </source>
</evidence>
<dbReference type="InterPro" id="IPR058730">
    <property type="entry name" value="U-box_ZFPL1-like"/>
</dbReference>
<dbReference type="PANTHER" id="PTHR12981">
    <property type="entry name" value="ZINC FINGER PROTEIN-LIKE 1"/>
    <property type="match status" value="1"/>
</dbReference>
<keyword evidence="3 11" id="KW-0812">Transmembrane</keyword>
<protein>
    <recommendedName>
        <fullName evidence="12">RING-type domain-containing protein</fullName>
    </recommendedName>
</protein>
<evidence type="ECO:0000313" key="13">
    <source>
        <dbReference type="EnsemblMetazoa" id="G12872.1:cds"/>
    </source>
</evidence>
<feature type="domain" description="RING-type" evidence="12">
    <location>
        <begin position="53"/>
        <end position="104"/>
    </location>
</feature>
<evidence type="ECO:0000313" key="14">
    <source>
        <dbReference type="Proteomes" id="UP000005408"/>
    </source>
</evidence>
<evidence type="ECO:0000256" key="10">
    <source>
        <dbReference type="SAM" id="MobiDB-lite"/>
    </source>
</evidence>
<dbReference type="SUPFAM" id="SSF57850">
    <property type="entry name" value="RING/U-box"/>
    <property type="match status" value="1"/>
</dbReference>
<feature type="compositionally biased region" description="Polar residues" evidence="10">
    <location>
        <begin position="211"/>
        <end position="229"/>
    </location>
</feature>
<dbReference type="EnsemblMetazoa" id="G12872.5">
    <property type="protein sequence ID" value="G12872.5:cds"/>
    <property type="gene ID" value="G12872"/>
</dbReference>
<keyword evidence="5 9" id="KW-0863">Zinc-finger</keyword>
<comment type="similarity">
    <text evidence="2">Belongs to the ZFPL1 family.</text>
</comment>
<dbReference type="Pfam" id="PF25998">
    <property type="entry name" value="U-box_ZFPL1"/>
    <property type="match status" value="1"/>
</dbReference>
<evidence type="ECO:0000256" key="5">
    <source>
        <dbReference type="ARBA" id="ARBA00022771"/>
    </source>
</evidence>
<dbReference type="GO" id="GO:0016020">
    <property type="term" value="C:membrane"/>
    <property type="evidence" value="ECO:0007669"/>
    <property type="project" value="UniProtKB-SubCell"/>
</dbReference>
<keyword evidence="7 11" id="KW-1133">Transmembrane helix</keyword>
<keyword evidence="6" id="KW-0862">Zinc</keyword>
<dbReference type="PANTHER" id="PTHR12981:SF0">
    <property type="entry name" value="ZINC FINGER PROTEIN-LIKE 1"/>
    <property type="match status" value="1"/>
</dbReference>
<keyword evidence="4" id="KW-0479">Metal-binding</keyword>
<evidence type="ECO:0000256" key="7">
    <source>
        <dbReference type="ARBA" id="ARBA00022989"/>
    </source>
</evidence>
<organism evidence="13 14">
    <name type="scientific">Magallana gigas</name>
    <name type="common">Pacific oyster</name>
    <name type="synonym">Crassostrea gigas</name>
    <dbReference type="NCBI Taxonomy" id="29159"/>
    <lineage>
        <taxon>Eukaryota</taxon>
        <taxon>Metazoa</taxon>
        <taxon>Spiralia</taxon>
        <taxon>Lophotrochozoa</taxon>
        <taxon>Mollusca</taxon>
        <taxon>Bivalvia</taxon>
        <taxon>Autobranchia</taxon>
        <taxon>Pteriomorphia</taxon>
        <taxon>Ostreida</taxon>
        <taxon>Ostreoidea</taxon>
        <taxon>Ostreidae</taxon>
        <taxon>Magallana</taxon>
    </lineage>
</organism>
<dbReference type="GO" id="GO:0005794">
    <property type="term" value="C:Golgi apparatus"/>
    <property type="evidence" value="ECO:0007669"/>
    <property type="project" value="TreeGrafter"/>
</dbReference>
<accession>A0A8W8I885</accession>
<evidence type="ECO:0000256" key="6">
    <source>
        <dbReference type="ARBA" id="ARBA00022833"/>
    </source>
</evidence>
<reference evidence="13" key="1">
    <citation type="submission" date="2022-08" db="UniProtKB">
        <authorList>
            <consortium name="EnsemblMetazoa"/>
        </authorList>
    </citation>
    <scope>IDENTIFICATION</scope>
    <source>
        <strain evidence="13">05x7-T-G4-1.051#20</strain>
    </source>
</reference>
<feature type="compositionally biased region" description="Polar residues" evidence="10">
    <location>
        <begin position="174"/>
        <end position="201"/>
    </location>
</feature>
<dbReference type="PROSITE" id="PS50089">
    <property type="entry name" value="ZF_RING_2"/>
    <property type="match status" value="1"/>
</dbReference>
<dbReference type="GO" id="GO:0008270">
    <property type="term" value="F:zinc ion binding"/>
    <property type="evidence" value="ECO:0007669"/>
    <property type="project" value="UniProtKB-KW"/>
</dbReference>
<dbReference type="InterPro" id="IPR058731">
    <property type="entry name" value="Znf-B_box_ZFPL1-like"/>
</dbReference>
<evidence type="ECO:0000256" key="9">
    <source>
        <dbReference type="PROSITE-ProRule" id="PRU00175"/>
    </source>
</evidence>
<dbReference type="AlphaFoldDB" id="A0A8W8I885"/>
<dbReference type="Pfam" id="PF25993">
    <property type="entry name" value="zf-B_box_ZFPL1"/>
    <property type="match status" value="1"/>
</dbReference>
<evidence type="ECO:0000256" key="3">
    <source>
        <dbReference type="ARBA" id="ARBA00022692"/>
    </source>
</evidence>
<dbReference type="InterPro" id="IPR001841">
    <property type="entry name" value="Znf_RING"/>
</dbReference>
<feature type="transmembrane region" description="Helical" evidence="11">
    <location>
        <begin position="319"/>
        <end position="338"/>
    </location>
</feature>
<proteinExistence type="inferred from homology"/>
<dbReference type="EnsemblMetazoa" id="G12872.1">
    <property type="protein sequence ID" value="G12872.1:cds"/>
    <property type="gene ID" value="G12872"/>
</dbReference>
<name>A0A8W8I885_MAGGI</name>
<keyword evidence="14" id="KW-1185">Reference proteome</keyword>
<evidence type="ECO:0000256" key="11">
    <source>
        <dbReference type="SAM" id="Phobius"/>
    </source>
</evidence>